<evidence type="ECO:0000256" key="1">
    <source>
        <dbReference type="ARBA" id="ARBA00023015"/>
    </source>
</evidence>
<evidence type="ECO:0000256" key="3">
    <source>
        <dbReference type="ARBA" id="ARBA00023125"/>
    </source>
</evidence>
<keyword evidence="6" id="KW-1185">Reference proteome</keyword>
<evidence type="ECO:0000256" key="2">
    <source>
        <dbReference type="ARBA" id="ARBA00023082"/>
    </source>
</evidence>
<sequence>MSPQSTTTLLRPAPGKNEGNGGFYAIEQLFADFAQLRHDDPRRIVVREELLASCLPLAEHIARRFDGRGPAFEQLLRAARSGMTRAIDRHDGSKPFLHSAVPVVTDAVRSHFRAPGSVTRMPQRLADIRHSIGPATIALDRRLGRMPTAAQIAAELDADLLEVVHALVIGNATR</sequence>
<dbReference type="InterPro" id="IPR013325">
    <property type="entry name" value="RNA_pol_sigma_r2"/>
</dbReference>
<accession>A0ABS4QL18</accession>
<dbReference type="GO" id="GO:0000428">
    <property type="term" value="C:DNA-directed RNA polymerase complex"/>
    <property type="evidence" value="ECO:0007669"/>
    <property type="project" value="UniProtKB-KW"/>
</dbReference>
<protein>
    <submittedName>
        <fullName evidence="5">DNA-directed RNA polymerase specialized sigma subunit</fullName>
    </submittedName>
</protein>
<organism evidence="5 6">
    <name type="scientific">Nocardia goodfellowii</name>
    <dbReference type="NCBI Taxonomy" id="882446"/>
    <lineage>
        <taxon>Bacteria</taxon>
        <taxon>Bacillati</taxon>
        <taxon>Actinomycetota</taxon>
        <taxon>Actinomycetes</taxon>
        <taxon>Mycobacteriales</taxon>
        <taxon>Nocardiaceae</taxon>
        <taxon>Nocardia</taxon>
    </lineage>
</organism>
<gene>
    <name evidence="5" type="ORF">BJ987_005308</name>
</gene>
<dbReference type="RefSeq" id="WP_209895213.1">
    <property type="nucleotide sequence ID" value="NZ_JAGGMR010000001.1"/>
</dbReference>
<proteinExistence type="predicted"/>
<keyword evidence="2" id="KW-0731">Sigma factor</keyword>
<dbReference type="Gene3D" id="1.10.10.10">
    <property type="entry name" value="Winged helix-like DNA-binding domain superfamily/Winged helix DNA-binding domain"/>
    <property type="match status" value="1"/>
</dbReference>
<keyword evidence="3" id="KW-0238">DNA-binding</keyword>
<keyword evidence="4" id="KW-0804">Transcription</keyword>
<dbReference type="InterPro" id="IPR036388">
    <property type="entry name" value="WH-like_DNA-bd_sf"/>
</dbReference>
<dbReference type="PANTHER" id="PTHR30385:SF4">
    <property type="entry name" value="RNA POLYMERASE SIGMA-E FACTOR"/>
    <property type="match status" value="1"/>
</dbReference>
<dbReference type="Gene3D" id="1.20.120.1810">
    <property type="match status" value="1"/>
</dbReference>
<evidence type="ECO:0000313" key="5">
    <source>
        <dbReference type="EMBL" id="MBP2192407.1"/>
    </source>
</evidence>
<evidence type="ECO:0000313" key="6">
    <source>
        <dbReference type="Proteomes" id="UP001519325"/>
    </source>
</evidence>
<reference evidence="5 6" key="1">
    <citation type="submission" date="2021-03" db="EMBL/GenBank/DDBJ databases">
        <title>Sequencing the genomes of 1000 actinobacteria strains.</title>
        <authorList>
            <person name="Klenk H.-P."/>
        </authorList>
    </citation>
    <scope>NUCLEOTIDE SEQUENCE [LARGE SCALE GENOMIC DNA]</scope>
    <source>
        <strain evidence="5 6">DSM 45516</strain>
    </source>
</reference>
<dbReference type="SUPFAM" id="SSF88946">
    <property type="entry name" value="Sigma2 domain of RNA polymerase sigma factors"/>
    <property type="match status" value="1"/>
</dbReference>
<name>A0ABS4QL18_9NOCA</name>
<dbReference type="PANTHER" id="PTHR30385">
    <property type="entry name" value="SIGMA FACTOR F FLAGELLAR"/>
    <property type="match status" value="1"/>
</dbReference>
<comment type="caution">
    <text evidence="5">The sequence shown here is derived from an EMBL/GenBank/DDBJ whole genome shotgun (WGS) entry which is preliminary data.</text>
</comment>
<dbReference type="EMBL" id="JAGGMR010000001">
    <property type="protein sequence ID" value="MBP2192407.1"/>
    <property type="molecule type" value="Genomic_DNA"/>
</dbReference>
<dbReference type="SUPFAM" id="SSF88659">
    <property type="entry name" value="Sigma3 and sigma4 domains of RNA polymerase sigma factors"/>
    <property type="match status" value="1"/>
</dbReference>
<dbReference type="InterPro" id="IPR013324">
    <property type="entry name" value="RNA_pol_sigma_r3/r4-like"/>
</dbReference>
<keyword evidence="5" id="KW-0240">DNA-directed RNA polymerase</keyword>
<evidence type="ECO:0000256" key="4">
    <source>
        <dbReference type="ARBA" id="ARBA00023163"/>
    </source>
</evidence>
<keyword evidence="1" id="KW-0805">Transcription regulation</keyword>
<dbReference type="Proteomes" id="UP001519325">
    <property type="component" value="Unassembled WGS sequence"/>
</dbReference>